<proteinExistence type="predicted"/>
<dbReference type="PANTHER" id="PTHR12835">
    <property type="entry name" value="BIOTIN PROTEIN LIGASE"/>
    <property type="match status" value="1"/>
</dbReference>
<keyword evidence="4" id="KW-1185">Reference proteome</keyword>
<evidence type="ECO:0000259" key="2">
    <source>
        <dbReference type="PROSITE" id="PS51733"/>
    </source>
</evidence>
<sequence length="178" mass="19266">MLTFHFEEIGSTSDEAKRLIVEHADQIVLVWADTQTQSRGSHGRSWKSPQGGAWFSLAVPMPRPEAATPVVVGEALIETLSSYCDGLTLKHPNDILRHGKKLVGILCEQTLSAGRSPEEQPPTTVIVGVGINANFAASELGDDLRTPPTSLRDILGHDVDLNELIQASAKTILARLRP</sequence>
<dbReference type="AlphaFoldDB" id="A0A7X0H5Y0"/>
<dbReference type="PANTHER" id="PTHR12835:SF5">
    <property type="entry name" value="BIOTIN--PROTEIN LIGASE"/>
    <property type="match status" value="1"/>
</dbReference>
<gene>
    <name evidence="3" type="ORF">HNQ40_001554</name>
</gene>
<protein>
    <submittedName>
        <fullName evidence="3">BirA family biotin operon repressor/biotin-[acetyl-CoA-carboxylase] ligase</fullName>
        <ecNumber evidence="3">6.3.4.15</ecNumber>
    </submittedName>
</protein>
<dbReference type="EMBL" id="JACHGY010000001">
    <property type="protein sequence ID" value="MBB6429748.1"/>
    <property type="molecule type" value="Genomic_DNA"/>
</dbReference>
<dbReference type="CDD" id="cd16442">
    <property type="entry name" value="BPL"/>
    <property type="match status" value="1"/>
</dbReference>
<dbReference type="InterPro" id="IPR004408">
    <property type="entry name" value="Biotin_CoA_COase_ligase"/>
</dbReference>
<dbReference type="InterPro" id="IPR004143">
    <property type="entry name" value="BPL_LPL_catalytic"/>
</dbReference>
<accession>A0A7X0H5Y0</accession>
<dbReference type="EC" id="6.3.4.15" evidence="3"/>
<dbReference type="Proteomes" id="UP000541810">
    <property type="component" value="Unassembled WGS sequence"/>
</dbReference>
<reference evidence="3 4" key="1">
    <citation type="submission" date="2020-08" db="EMBL/GenBank/DDBJ databases">
        <title>Genomic Encyclopedia of Type Strains, Phase IV (KMG-IV): sequencing the most valuable type-strain genomes for metagenomic binning, comparative biology and taxonomic classification.</title>
        <authorList>
            <person name="Goeker M."/>
        </authorList>
    </citation>
    <scope>NUCLEOTIDE SEQUENCE [LARGE SCALE GENOMIC DNA]</scope>
    <source>
        <strain evidence="3 4">DSM 103725</strain>
    </source>
</reference>
<evidence type="ECO:0000313" key="4">
    <source>
        <dbReference type="Proteomes" id="UP000541810"/>
    </source>
</evidence>
<dbReference type="InterPro" id="IPR045864">
    <property type="entry name" value="aa-tRNA-synth_II/BPL/LPL"/>
</dbReference>
<dbReference type="GO" id="GO:0005737">
    <property type="term" value="C:cytoplasm"/>
    <property type="evidence" value="ECO:0007669"/>
    <property type="project" value="TreeGrafter"/>
</dbReference>
<dbReference type="Gene3D" id="3.30.930.10">
    <property type="entry name" value="Bira Bifunctional Protein, Domain 2"/>
    <property type="match status" value="1"/>
</dbReference>
<keyword evidence="1 3" id="KW-0436">Ligase</keyword>
<dbReference type="SUPFAM" id="SSF55681">
    <property type="entry name" value="Class II aaRS and biotin synthetases"/>
    <property type="match status" value="1"/>
</dbReference>
<evidence type="ECO:0000313" key="3">
    <source>
        <dbReference type="EMBL" id="MBB6429748.1"/>
    </source>
</evidence>
<dbReference type="GO" id="GO:0004077">
    <property type="term" value="F:biotin--[biotin carboxyl-carrier protein] ligase activity"/>
    <property type="evidence" value="ECO:0007669"/>
    <property type="project" value="UniProtKB-EC"/>
</dbReference>
<dbReference type="Pfam" id="PF03099">
    <property type="entry name" value="BPL_LplA_LipB"/>
    <property type="match status" value="1"/>
</dbReference>
<dbReference type="NCBIfam" id="TIGR00121">
    <property type="entry name" value="birA_ligase"/>
    <property type="match status" value="1"/>
</dbReference>
<feature type="domain" description="BPL/LPL catalytic" evidence="2">
    <location>
        <begin position="1"/>
        <end position="178"/>
    </location>
</feature>
<comment type="caution">
    <text evidence="3">The sequence shown here is derived from an EMBL/GenBank/DDBJ whole genome shotgun (WGS) entry which is preliminary data.</text>
</comment>
<evidence type="ECO:0000256" key="1">
    <source>
        <dbReference type="ARBA" id="ARBA00022598"/>
    </source>
</evidence>
<dbReference type="PROSITE" id="PS51733">
    <property type="entry name" value="BPL_LPL_CATALYTIC"/>
    <property type="match status" value="1"/>
</dbReference>
<name>A0A7X0H5Y0_9BACT</name>
<organism evidence="3 4">
    <name type="scientific">Algisphaera agarilytica</name>
    <dbReference type="NCBI Taxonomy" id="1385975"/>
    <lineage>
        <taxon>Bacteria</taxon>
        <taxon>Pseudomonadati</taxon>
        <taxon>Planctomycetota</taxon>
        <taxon>Phycisphaerae</taxon>
        <taxon>Phycisphaerales</taxon>
        <taxon>Phycisphaeraceae</taxon>
        <taxon>Algisphaera</taxon>
    </lineage>
</organism>